<organism evidence="2 3">
    <name type="scientific">Streptomyces hiroshimensis</name>
    <dbReference type="NCBI Taxonomy" id="66424"/>
    <lineage>
        <taxon>Bacteria</taxon>
        <taxon>Bacillati</taxon>
        <taxon>Actinomycetota</taxon>
        <taxon>Actinomycetes</taxon>
        <taxon>Kitasatosporales</taxon>
        <taxon>Streptomycetaceae</taxon>
        <taxon>Streptomyces</taxon>
    </lineage>
</organism>
<evidence type="ECO:0000313" key="3">
    <source>
        <dbReference type="Proteomes" id="UP000659223"/>
    </source>
</evidence>
<protein>
    <submittedName>
        <fullName evidence="2">Uncharacterized protein</fullName>
    </submittedName>
</protein>
<dbReference type="Proteomes" id="UP000659223">
    <property type="component" value="Unassembled WGS sequence"/>
</dbReference>
<dbReference type="EMBL" id="BMUT01000004">
    <property type="protein sequence ID" value="GGX77929.1"/>
    <property type="molecule type" value="Genomic_DNA"/>
</dbReference>
<name>A0ABQ2YBI4_9ACTN</name>
<sequence>MRNSSPYGPDMTAEAVAAAPRSALCRTCIRLTLARATAVRDGRWGDVIALSEARSRHEQEHAEQPEGRVMSVRSSTPYVRTGGHGKPQEEDDGYPGQPWTPTDEPTPDGSTPPGGGTHGK</sequence>
<reference evidence="3" key="1">
    <citation type="journal article" date="2019" name="Int. J. Syst. Evol. Microbiol.">
        <title>The Global Catalogue of Microorganisms (GCM) 10K type strain sequencing project: providing services to taxonomists for standard genome sequencing and annotation.</title>
        <authorList>
            <consortium name="The Broad Institute Genomics Platform"/>
            <consortium name="The Broad Institute Genome Sequencing Center for Infectious Disease"/>
            <person name="Wu L."/>
            <person name="Ma J."/>
        </authorList>
    </citation>
    <scope>NUCLEOTIDE SEQUENCE [LARGE SCALE GENOMIC DNA]</scope>
    <source>
        <strain evidence="3">JCM 4586</strain>
    </source>
</reference>
<comment type="caution">
    <text evidence="2">The sequence shown here is derived from an EMBL/GenBank/DDBJ whole genome shotgun (WGS) entry which is preliminary data.</text>
</comment>
<accession>A0ABQ2YBI4</accession>
<evidence type="ECO:0000313" key="2">
    <source>
        <dbReference type="EMBL" id="GGX77929.1"/>
    </source>
</evidence>
<gene>
    <name evidence="2" type="ORF">GCM10010324_24330</name>
</gene>
<feature type="region of interest" description="Disordered" evidence="1">
    <location>
        <begin position="53"/>
        <end position="120"/>
    </location>
</feature>
<proteinExistence type="predicted"/>
<feature type="compositionally biased region" description="Basic and acidic residues" evidence="1">
    <location>
        <begin position="53"/>
        <end position="66"/>
    </location>
</feature>
<evidence type="ECO:0000256" key="1">
    <source>
        <dbReference type="SAM" id="MobiDB-lite"/>
    </source>
</evidence>
<keyword evidence="3" id="KW-1185">Reference proteome</keyword>
<feature type="compositionally biased region" description="Low complexity" evidence="1">
    <location>
        <begin position="100"/>
        <end position="111"/>
    </location>
</feature>